<dbReference type="Proteomes" id="UP000036834">
    <property type="component" value="Unassembled WGS sequence"/>
</dbReference>
<dbReference type="RefSeq" id="WP_049738583.1">
    <property type="nucleotide sequence ID" value="NZ_BJON01000015.1"/>
</dbReference>
<dbReference type="OrthoDB" id="2617099at2"/>
<evidence type="ECO:0000313" key="2">
    <source>
        <dbReference type="EMBL" id="KNB72530.1"/>
    </source>
</evidence>
<organism evidence="2 3">
    <name type="scientific">Brevibacillus reuszeri</name>
    <dbReference type="NCBI Taxonomy" id="54915"/>
    <lineage>
        <taxon>Bacteria</taxon>
        <taxon>Bacillati</taxon>
        <taxon>Bacillota</taxon>
        <taxon>Bacilli</taxon>
        <taxon>Bacillales</taxon>
        <taxon>Paenibacillaceae</taxon>
        <taxon>Brevibacillus</taxon>
    </lineage>
</organism>
<dbReference type="Proteomes" id="UP000319578">
    <property type="component" value="Unassembled WGS sequence"/>
</dbReference>
<evidence type="ECO:0000313" key="3">
    <source>
        <dbReference type="Proteomes" id="UP000036834"/>
    </source>
</evidence>
<accession>A0A0K9YWB0</accession>
<evidence type="ECO:0000313" key="1">
    <source>
        <dbReference type="EMBL" id="GED70460.1"/>
    </source>
</evidence>
<name>A0A0K9YWB0_9BACL</name>
<reference evidence="3" key="1">
    <citation type="submission" date="2015-07" db="EMBL/GenBank/DDBJ databases">
        <title>Genome sequencing project for genomic taxonomy and phylogenomics of Bacillus-like bacteria.</title>
        <authorList>
            <person name="Liu B."/>
            <person name="Wang J."/>
            <person name="Zhu Y."/>
            <person name="Liu G."/>
            <person name="Chen Q."/>
            <person name="Chen Z."/>
            <person name="Lan J."/>
            <person name="Che J."/>
            <person name="Ge C."/>
            <person name="Shi H."/>
            <person name="Pan Z."/>
            <person name="Liu X."/>
        </authorList>
    </citation>
    <scope>NUCLEOTIDE SEQUENCE [LARGE SCALE GENOMIC DNA]</scope>
    <source>
        <strain evidence="3">DSM 9887</strain>
    </source>
</reference>
<dbReference type="PATRIC" id="fig|54915.3.peg.1312"/>
<dbReference type="EMBL" id="BJON01000015">
    <property type="protein sequence ID" value="GED70460.1"/>
    <property type="molecule type" value="Genomic_DNA"/>
</dbReference>
<evidence type="ECO:0000313" key="4">
    <source>
        <dbReference type="Proteomes" id="UP000319578"/>
    </source>
</evidence>
<proteinExistence type="predicted"/>
<dbReference type="AlphaFoldDB" id="A0A0K9YWB0"/>
<gene>
    <name evidence="2" type="ORF">ADS79_11750</name>
    <name evidence="1" type="ORF">BRE01_41620</name>
</gene>
<protein>
    <recommendedName>
        <fullName evidence="5">DUF4367 domain-containing protein</fullName>
    </recommendedName>
</protein>
<comment type="caution">
    <text evidence="2">The sequence shown here is derived from an EMBL/GenBank/DDBJ whole genome shotgun (WGS) entry which is preliminary data.</text>
</comment>
<keyword evidence="4" id="KW-1185">Reference proteome</keyword>
<dbReference type="EMBL" id="LGIQ01000007">
    <property type="protein sequence ID" value="KNB72530.1"/>
    <property type="molecule type" value="Genomic_DNA"/>
</dbReference>
<evidence type="ECO:0008006" key="5">
    <source>
        <dbReference type="Google" id="ProtNLM"/>
    </source>
</evidence>
<reference evidence="1 4" key="3">
    <citation type="submission" date="2019-06" db="EMBL/GenBank/DDBJ databases">
        <title>Whole genome shotgun sequence of Brevibacillus reuszeri NBRC 15719.</title>
        <authorList>
            <person name="Hosoyama A."/>
            <person name="Uohara A."/>
            <person name="Ohji S."/>
            <person name="Ichikawa N."/>
        </authorList>
    </citation>
    <scope>NUCLEOTIDE SEQUENCE [LARGE SCALE GENOMIC DNA]</scope>
    <source>
        <strain evidence="1 4">NBRC 15719</strain>
    </source>
</reference>
<dbReference type="PROSITE" id="PS51257">
    <property type="entry name" value="PROKAR_LIPOPROTEIN"/>
    <property type="match status" value="1"/>
</dbReference>
<reference evidence="2" key="2">
    <citation type="submission" date="2015-07" db="EMBL/GenBank/DDBJ databases">
        <title>MeaNS - Measles Nucleotide Surveillance Program.</title>
        <authorList>
            <person name="Tran T."/>
            <person name="Druce J."/>
        </authorList>
    </citation>
    <scope>NUCLEOTIDE SEQUENCE</scope>
    <source>
        <strain evidence="2">DSM 9887</strain>
    </source>
</reference>
<sequence length="163" mass="19038">MGDLMRCVSFIFLILCFLISGCSGGTHIDKRSKSMLYEFTEPFRFPFEVNDVRTEIAIDNPDSLQQYVFHYKNKQTKQEINYILSKVIDKPEEISKQGKQLVKLKNGEQAYYEEDETSQLIWWDGENGFLARFVYYINGNREQLGSNKLAQSDLIDLINQVQK</sequence>